<sequence length="395" mass="46194">MLIFRLEIKMESSHKKLLYMDGLNYADSFFQREGSFWKIEDARQLVAEFVEATRNSGWKLEVFIDAGIQSDEAQRKWKERREDDVRTGSLGMPVGLQFILSSLYIENGIKVHHSKVDNDDTLAAYAQAHGAAILSRDKDFFRYRQMTYTVYKEFDIHNGKLLLTKRDFFLHDSPRALMLDPLPETYKSLPTIDRISLTRQCQRGASSPLTKVFGNIQTKIMPLKRQFFFEIGIPIDQTIRVYYPEWDKKKKQVIWVDELVTPCDDPVQKSFLYDNPFGGIDYYFWEYITDMIPKPESCSKNNWMNHKFCCCATILELSCILTGNSFVDMLLQAKDKYFVGDKQSRKDNIMKAAGALKKNCDRCGKNFEISEKERRKLQEMKVKESNRCQKCLFSK</sequence>
<dbReference type="EMBL" id="RRYP01011629">
    <property type="protein sequence ID" value="TNV77606.1"/>
    <property type="molecule type" value="Genomic_DNA"/>
</dbReference>
<gene>
    <name evidence="1" type="ORF">FGO68_gene2387</name>
</gene>
<evidence type="ECO:0000313" key="1">
    <source>
        <dbReference type="EMBL" id="TNV77606.1"/>
    </source>
</evidence>
<evidence type="ECO:0008006" key="3">
    <source>
        <dbReference type="Google" id="ProtNLM"/>
    </source>
</evidence>
<dbReference type="Proteomes" id="UP000785679">
    <property type="component" value="Unassembled WGS sequence"/>
</dbReference>
<dbReference type="OrthoDB" id="2019262at2759"/>
<proteinExistence type="predicted"/>
<dbReference type="AlphaFoldDB" id="A0A8J8NNZ9"/>
<keyword evidence="2" id="KW-1185">Reference proteome</keyword>
<protein>
    <recommendedName>
        <fullName evidence="3">NYN domain-containing protein</fullName>
    </recommendedName>
</protein>
<organism evidence="1 2">
    <name type="scientific">Halteria grandinella</name>
    <dbReference type="NCBI Taxonomy" id="5974"/>
    <lineage>
        <taxon>Eukaryota</taxon>
        <taxon>Sar</taxon>
        <taxon>Alveolata</taxon>
        <taxon>Ciliophora</taxon>
        <taxon>Intramacronucleata</taxon>
        <taxon>Spirotrichea</taxon>
        <taxon>Stichotrichia</taxon>
        <taxon>Sporadotrichida</taxon>
        <taxon>Halteriidae</taxon>
        <taxon>Halteria</taxon>
    </lineage>
</organism>
<reference evidence="1" key="1">
    <citation type="submission" date="2019-06" db="EMBL/GenBank/DDBJ databases">
        <authorList>
            <person name="Zheng W."/>
        </authorList>
    </citation>
    <scope>NUCLEOTIDE SEQUENCE</scope>
    <source>
        <strain evidence="1">QDHG01</strain>
    </source>
</reference>
<accession>A0A8J8NNZ9</accession>
<comment type="caution">
    <text evidence="1">The sequence shown here is derived from an EMBL/GenBank/DDBJ whole genome shotgun (WGS) entry which is preliminary data.</text>
</comment>
<name>A0A8J8NNZ9_HALGN</name>
<evidence type="ECO:0000313" key="2">
    <source>
        <dbReference type="Proteomes" id="UP000785679"/>
    </source>
</evidence>